<dbReference type="AlphaFoldDB" id="A0A4R8DTB7"/>
<dbReference type="Pfam" id="PF00144">
    <property type="entry name" value="Beta-lactamase"/>
    <property type="match status" value="1"/>
</dbReference>
<evidence type="ECO:0000313" key="3">
    <source>
        <dbReference type="EMBL" id="TDX01520.1"/>
    </source>
</evidence>
<evidence type="ECO:0000259" key="2">
    <source>
        <dbReference type="Pfam" id="PF00144"/>
    </source>
</evidence>
<organism evidence="3 4">
    <name type="scientific">Dinghuibacter silviterrae</name>
    <dbReference type="NCBI Taxonomy" id="1539049"/>
    <lineage>
        <taxon>Bacteria</taxon>
        <taxon>Pseudomonadati</taxon>
        <taxon>Bacteroidota</taxon>
        <taxon>Chitinophagia</taxon>
        <taxon>Chitinophagales</taxon>
        <taxon>Chitinophagaceae</taxon>
        <taxon>Dinghuibacter</taxon>
    </lineage>
</organism>
<dbReference type="PANTHER" id="PTHR43283">
    <property type="entry name" value="BETA-LACTAMASE-RELATED"/>
    <property type="match status" value="1"/>
</dbReference>
<dbReference type="OrthoDB" id="1185352at2"/>
<protein>
    <submittedName>
        <fullName evidence="3">CubicO group peptidase (Beta-lactamase class C family)</fullName>
    </submittedName>
</protein>
<evidence type="ECO:0000313" key="4">
    <source>
        <dbReference type="Proteomes" id="UP000294498"/>
    </source>
</evidence>
<comment type="caution">
    <text evidence="3">The sequence shown here is derived from an EMBL/GenBank/DDBJ whole genome shotgun (WGS) entry which is preliminary data.</text>
</comment>
<dbReference type="InterPro" id="IPR001466">
    <property type="entry name" value="Beta-lactam-related"/>
</dbReference>
<dbReference type="RefSeq" id="WP_133994126.1">
    <property type="nucleotide sequence ID" value="NZ_SODV01000001.1"/>
</dbReference>
<dbReference type="InterPro" id="IPR012338">
    <property type="entry name" value="Beta-lactam/transpept-like"/>
</dbReference>
<dbReference type="EMBL" id="SODV01000001">
    <property type="protein sequence ID" value="TDX01520.1"/>
    <property type="molecule type" value="Genomic_DNA"/>
</dbReference>
<dbReference type="InterPro" id="IPR050789">
    <property type="entry name" value="Diverse_Enzym_Activities"/>
</dbReference>
<accession>A0A4R8DTB7</accession>
<keyword evidence="1" id="KW-0732">Signal</keyword>
<sequence>MRFLTLLIVIQLWIPPLSAQSPGDLVKTQGIRYAIHKANIGRVIFTSRDIPLSALKPGDFLHHYVLTNKSNLFMTVFMGNSLTNCLHRLAPDWPADSLTRHGGYQFSLYIDHRLVYKSNILGAPYPQIKDTETTINKPLIDNDHEGTWWSQFFWGRFLIHGGDSALTEGSHLLRLEIRPYELLPSGVKEGVLIAAGDLPVSVNRKPKIDLSGVHLTPLQPYDGFGISKDGYDTNKLKQLKGWVEAGVFKHISSIVVIKNGKLLIEEYFNGEDRNSLHDPRSAGKSFASAMTGIAIREGYLKGEDQTLQEFYDLHHYANYTPEKETVRLKDLLTMSSAFDGDDSDGDSPGNEENMYPTDNWVKFTLDLPVSVTRPRDRWHYFTAGAMLMGDILNKSVQGGLEAYADLRLFSPLGIRDYQWPYTPQHVANTAGGIRLKALDFAKFGQLYKNNGVWNGQQIIPAEWVAKTFTKYKALPNRPDEYYGYLFWNKKYHVGDKAYETWYCAGNGGNKIFIFTDQPLVVVLMATAYGLPYAHVQEDRMMEEFILPAVLN</sequence>
<reference evidence="3 4" key="1">
    <citation type="submission" date="2019-03" db="EMBL/GenBank/DDBJ databases">
        <title>Genomic Encyclopedia of Type Strains, Phase IV (KMG-IV): sequencing the most valuable type-strain genomes for metagenomic binning, comparative biology and taxonomic classification.</title>
        <authorList>
            <person name="Goeker M."/>
        </authorList>
    </citation>
    <scope>NUCLEOTIDE SEQUENCE [LARGE SCALE GENOMIC DNA]</scope>
    <source>
        <strain evidence="3 4">DSM 100059</strain>
    </source>
</reference>
<dbReference type="Gene3D" id="3.40.710.10">
    <property type="entry name" value="DD-peptidase/beta-lactamase superfamily"/>
    <property type="match status" value="1"/>
</dbReference>
<name>A0A4R8DTB7_9BACT</name>
<dbReference type="SUPFAM" id="SSF56601">
    <property type="entry name" value="beta-lactamase/transpeptidase-like"/>
    <property type="match status" value="1"/>
</dbReference>
<feature type="chain" id="PRO_5020237116" evidence="1">
    <location>
        <begin position="20"/>
        <end position="551"/>
    </location>
</feature>
<feature type="signal peptide" evidence="1">
    <location>
        <begin position="1"/>
        <end position="19"/>
    </location>
</feature>
<evidence type="ECO:0000256" key="1">
    <source>
        <dbReference type="SAM" id="SignalP"/>
    </source>
</evidence>
<dbReference type="PANTHER" id="PTHR43283:SF7">
    <property type="entry name" value="BETA-LACTAMASE-RELATED DOMAIN-CONTAINING PROTEIN"/>
    <property type="match status" value="1"/>
</dbReference>
<proteinExistence type="predicted"/>
<gene>
    <name evidence="3" type="ORF">EDB95_2560</name>
</gene>
<keyword evidence="4" id="KW-1185">Reference proteome</keyword>
<feature type="domain" description="Beta-lactamase-related" evidence="2">
    <location>
        <begin position="253"/>
        <end position="534"/>
    </location>
</feature>
<dbReference type="Proteomes" id="UP000294498">
    <property type="component" value="Unassembled WGS sequence"/>
</dbReference>